<dbReference type="Proteomes" id="UP001529275">
    <property type="component" value="Unassembled WGS sequence"/>
</dbReference>
<dbReference type="PROSITE" id="PS00855">
    <property type="entry name" value="SPASE_II"/>
    <property type="match status" value="1"/>
</dbReference>
<feature type="active site" evidence="9">
    <location>
        <position position="122"/>
    </location>
</feature>
<comment type="subcellular location">
    <subcellularLocation>
        <location evidence="9">Cell membrane</location>
        <topology evidence="9">Multi-pass membrane protein</topology>
    </subcellularLocation>
</comment>
<feature type="active site" evidence="9">
    <location>
        <position position="140"/>
    </location>
</feature>
<keyword evidence="2 9" id="KW-1003">Cell membrane</keyword>
<dbReference type="RefSeq" id="WP_087244963.1">
    <property type="nucleotide sequence ID" value="NZ_JAUDCK010000012.1"/>
</dbReference>
<feature type="transmembrane region" description="Helical" evidence="9">
    <location>
        <begin position="99"/>
        <end position="120"/>
    </location>
</feature>
<comment type="catalytic activity">
    <reaction evidence="9 10">
        <text>Release of signal peptides from bacterial membrane prolipoproteins. Hydrolyzes -Xaa-Yaa-Zaa-|-(S,diacylglyceryl)Cys-, in which Xaa is hydrophobic (preferably Leu), and Yaa (Ala or Ser) and Zaa (Gly or Ala) have small, neutral side chains.</text>
        <dbReference type="EC" id="3.4.23.36"/>
    </reaction>
</comment>
<dbReference type="Pfam" id="PF01252">
    <property type="entry name" value="Peptidase_A8"/>
    <property type="match status" value="1"/>
</dbReference>
<evidence type="ECO:0000256" key="8">
    <source>
        <dbReference type="ARBA" id="ARBA00023136"/>
    </source>
</evidence>
<name>A0ABT7UJF6_9FIRM</name>
<keyword evidence="6 9" id="KW-0378">Hydrolase</keyword>
<comment type="pathway">
    <text evidence="9">Protein modification; lipoprotein biosynthesis (signal peptide cleavage).</text>
</comment>
<keyword evidence="4 9" id="KW-0812">Transmembrane</keyword>
<evidence type="ECO:0000256" key="4">
    <source>
        <dbReference type="ARBA" id="ARBA00022692"/>
    </source>
</evidence>
<evidence type="ECO:0000256" key="2">
    <source>
        <dbReference type="ARBA" id="ARBA00022475"/>
    </source>
</evidence>
<evidence type="ECO:0000256" key="11">
    <source>
        <dbReference type="RuleBase" id="RU004181"/>
    </source>
</evidence>
<evidence type="ECO:0000256" key="7">
    <source>
        <dbReference type="ARBA" id="ARBA00022989"/>
    </source>
</evidence>
<dbReference type="PANTHER" id="PTHR33695">
    <property type="entry name" value="LIPOPROTEIN SIGNAL PEPTIDASE"/>
    <property type="match status" value="1"/>
</dbReference>
<gene>
    <name evidence="9 12" type="primary">lspA</name>
    <name evidence="12" type="ORF">QUV98_04785</name>
</gene>
<evidence type="ECO:0000256" key="3">
    <source>
        <dbReference type="ARBA" id="ARBA00022670"/>
    </source>
</evidence>
<keyword evidence="7 9" id="KW-1133">Transmembrane helix</keyword>
<reference evidence="13" key="1">
    <citation type="submission" date="2023-06" db="EMBL/GenBank/DDBJ databases">
        <title>Identification and characterization of horizontal gene transfer across gut microbiota members of farm animals based on homology search.</title>
        <authorList>
            <person name="Zeman M."/>
            <person name="Kubasova T."/>
            <person name="Jahodarova E."/>
            <person name="Nykrynova M."/>
            <person name="Rychlik I."/>
        </authorList>
    </citation>
    <scope>NUCLEOTIDE SEQUENCE [LARGE SCALE GENOMIC DNA]</scope>
    <source>
        <strain evidence="13">ET341</strain>
    </source>
</reference>
<comment type="similarity">
    <text evidence="1 9 11">Belongs to the peptidase A8 family.</text>
</comment>
<proteinExistence type="inferred from homology"/>
<keyword evidence="3 9" id="KW-0645">Protease</keyword>
<dbReference type="GO" id="GO:0004190">
    <property type="term" value="F:aspartic-type endopeptidase activity"/>
    <property type="evidence" value="ECO:0007669"/>
    <property type="project" value="UniProtKB-EC"/>
</dbReference>
<keyword evidence="13" id="KW-1185">Reference proteome</keyword>
<dbReference type="PANTHER" id="PTHR33695:SF1">
    <property type="entry name" value="LIPOPROTEIN SIGNAL PEPTIDASE"/>
    <property type="match status" value="1"/>
</dbReference>
<dbReference type="PRINTS" id="PR00781">
    <property type="entry name" value="LIPOSIGPTASE"/>
</dbReference>
<evidence type="ECO:0000256" key="9">
    <source>
        <dbReference type="HAMAP-Rule" id="MF_00161"/>
    </source>
</evidence>
<dbReference type="InterPro" id="IPR001872">
    <property type="entry name" value="Peptidase_A8"/>
</dbReference>
<comment type="caution">
    <text evidence="12">The sequence shown here is derived from an EMBL/GenBank/DDBJ whole genome shotgun (WGS) entry which is preliminary data.</text>
</comment>
<evidence type="ECO:0000256" key="10">
    <source>
        <dbReference type="RuleBase" id="RU000594"/>
    </source>
</evidence>
<evidence type="ECO:0000256" key="6">
    <source>
        <dbReference type="ARBA" id="ARBA00022801"/>
    </source>
</evidence>
<evidence type="ECO:0000313" key="13">
    <source>
        <dbReference type="Proteomes" id="UP001529275"/>
    </source>
</evidence>
<keyword evidence="8 9" id="KW-0472">Membrane</keyword>
<feature type="transmembrane region" description="Helical" evidence="9">
    <location>
        <begin position="68"/>
        <end position="87"/>
    </location>
</feature>
<dbReference type="EMBL" id="JAUDCK010000012">
    <property type="protein sequence ID" value="MDM8195630.1"/>
    <property type="molecule type" value="Genomic_DNA"/>
</dbReference>
<dbReference type="NCBIfam" id="TIGR00077">
    <property type="entry name" value="lspA"/>
    <property type="match status" value="1"/>
</dbReference>
<organism evidence="12 13">
    <name type="scientific">Massilimicrobiota timonensis</name>
    <dbReference type="NCBI Taxonomy" id="1776392"/>
    <lineage>
        <taxon>Bacteria</taxon>
        <taxon>Bacillati</taxon>
        <taxon>Bacillota</taxon>
        <taxon>Erysipelotrichia</taxon>
        <taxon>Erysipelotrichales</taxon>
        <taxon>Erysipelotrichaceae</taxon>
        <taxon>Massilimicrobiota</taxon>
    </lineage>
</organism>
<dbReference type="EC" id="3.4.23.36" evidence="9"/>
<evidence type="ECO:0000313" key="12">
    <source>
        <dbReference type="EMBL" id="MDM8195630.1"/>
    </source>
</evidence>
<accession>A0ABT7UJF6</accession>
<protein>
    <recommendedName>
        <fullName evidence="9">Lipoprotein signal peptidase</fullName>
        <ecNumber evidence="9">3.4.23.36</ecNumber>
    </recommendedName>
    <alternativeName>
        <fullName evidence="9">Prolipoprotein signal peptidase</fullName>
    </alternativeName>
    <alternativeName>
        <fullName evidence="9">Signal peptidase II</fullName>
        <shortName evidence="9">SPase II</shortName>
    </alternativeName>
</protein>
<evidence type="ECO:0000256" key="5">
    <source>
        <dbReference type="ARBA" id="ARBA00022750"/>
    </source>
</evidence>
<sequence length="168" mass="19087">MKKLKLTYQTMILYVLTFLVIVIGDQVTKIIVDHTLSLGGSYSIIDNFFYFTYTHNTGAAWGMLAGKINLFVIVWIVAAIGIVYYFIKSEPYQKLTRFGLVLVFGGSIGNLIDRIAFGYVRDFIDFIIFGYNFPIFNVADMAITIGMALVILEICIEEYKAWKLSKSQ</sequence>
<evidence type="ECO:0000256" key="1">
    <source>
        <dbReference type="ARBA" id="ARBA00006139"/>
    </source>
</evidence>
<keyword evidence="5 9" id="KW-0064">Aspartyl protease</keyword>
<comment type="function">
    <text evidence="9 10">This protein specifically catalyzes the removal of signal peptides from prolipoproteins.</text>
</comment>
<feature type="transmembrane region" description="Helical" evidence="9">
    <location>
        <begin position="12"/>
        <end position="32"/>
    </location>
</feature>
<feature type="transmembrane region" description="Helical" evidence="9">
    <location>
        <begin position="126"/>
        <end position="156"/>
    </location>
</feature>
<dbReference type="HAMAP" id="MF_00161">
    <property type="entry name" value="LspA"/>
    <property type="match status" value="1"/>
</dbReference>
<reference evidence="12 13" key="2">
    <citation type="submission" date="2023-06" db="EMBL/GenBank/DDBJ databases">
        <authorList>
            <person name="Zeman M."/>
            <person name="Kubasova T."/>
            <person name="Jahodarova E."/>
            <person name="Nykrynova M."/>
            <person name="Rychlik I."/>
        </authorList>
    </citation>
    <scope>NUCLEOTIDE SEQUENCE [LARGE SCALE GENOMIC DNA]</scope>
    <source>
        <strain evidence="12 13">ET341</strain>
    </source>
</reference>